<keyword evidence="2" id="KW-1185">Reference proteome</keyword>
<reference evidence="3" key="1">
    <citation type="submission" date="2017-02" db="UniProtKB">
        <authorList>
            <consortium name="WormBaseParasite"/>
        </authorList>
    </citation>
    <scope>IDENTIFICATION</scope>
</reference>
<sequence>MLLLPLVRVRKAVEGHCLSSSTLSAAAAAAADVDAAYTHTALPTERPAASEGGAFGKISSLSSGKSQGNRRLYDELWTMAAFKHSRQSVTRHPGI</sequence>
<evidence type="ECO:0000313" key="3">
    <source>
        <dbReference type="WBParaSite" id="SMUV_0000537701-mRNA-1"/>
    </source>
</evidence>
<accession>A0A0N5ALF9</accession>
<name>A0A0N5ALF9_9BILA</name>
<dbReference type="AlphaFoldDB" id="A0A0N5ALF9"/>
<protein>
    <submittedName>
        <fullName evidence="3">Secreted protein</fullName>
    </submittedName>
</protein>
<organism evidence="2 3">
    <name type="scientific">Syphacia muris</name>
    <dbReference type="NCBI Taxonomy" id="451379"/>
    <lineage>
        <taxon>Eukaryota</taxon>
        <taxon>Metazoa</taxon>
        <taxon>Ecdysozoa</taxon>
        <taxon>Nematoda</taxon>
        <taxon>Chromadorea</taxon>
        <taxon>Rhabditida</taxon>
        <taxon>Spirurina</taxon>
        <taxon>Oxyuridomorpha</taxon>
        <taxon>Oxyuroidea</taxon>
        <taxon>Oxyuridae</taxon>
        <taxon>Syphacia</taxon>
    </lineage>
</organism>
<evidence type="ECO:0000313" key="2">
    <source>
        <dbReference type="Proteomes" id="UP000046393"/>
    </source>
</evidence>
<evidence type="ECO:0000256" key="1">
    <source>
        <dbReference type="SAM" id="MobiDB-lite"/>
    </source>
</evidence>
<feature type="region of interest" description="Disordered" evidence="1">
    <location>
        <begin position="43"/>
        <end position="68"/>
    </location>
</feature>
<dbReference type="WBParaSite" id="SMUV_0000537701-mRNA-1">
    <property type="protein sequence ID" value="SMUV_0000537701-mRNA-1"/>
    <property type="gene ID" value="SMUV_0000537701"/>
</dbReference>
<feature type="compositionally biased region" description="Polar residues" evidence="1">
    <location>
        <begin position="59"/>
        <end position="68"/>
    </location>
</feature>
<proteinExistence type="predicted"/>
<dbReference type="Proteomes" id="UP000046393">
    <property type="component" value="Unplaced"/>
</dbReference>